<dbReference type="InterPro" id="IPR014051">
    <property type="entry name" value="Phosphoesterase_HXTX"/>
</dbReference>
<dbReference type="InterPro" id="IPR009097">
    <property type="entry name" value="Cyclic_Pdiesterase"/>
</dbReference>
<feature type="domain" description="Phosphoesterase HXTX" evidence="3">
    <location>
        <begin position="14"/>
        <end position="83"/>
    </location>
</feature>
<comment type="similarity">
    <text evidence="2">Belongs to the 2H phosphoesterase superfamily. ThpR family.</text>
</comment>
<dbReference type="RefSeq" id="WP_256610803.1">
    <property type="nucleotide sequence ID" value="NZ_JANIBM010000009.1"/>
</dbReference>
<protein>
    <recommendedName>
        <fullName evidence="2">RNA 2',3'-cyclic phosphodiesterase</fullName>
        <shortName evidence="2">RNA 2',3'-CPDase</shortName>
        <ecNumber evidence="2">3.1.4.58</ecNumber>
    </recommendedName>
</protein>
<dbReference type="EC" id="3.1.4.58" evidence="2"/>
<name>A0ABT1UH16_9GAMM</name>
<dbReference type="SUPFAM" id="SSF55144">
    <property type="entry name" value="LigT-like"/>
    <property type="match status" value="1"/>
</dbReference>
<feature type="active site" description="Proton donor" evidence="2">
    <location>
        <position position="38"/>
    </location>
</feature>
<dbReference type="NCBIfam" id="TIGR02258">
    <property type="entry name" value="2_5_ligase"/>
    <property type="match status" value="1"/>
</dbReference>
<reference evidence="4 5" key="1">
    <citation type="submission" date="2022-07" db="EMBL/GenBank/DDBJ databases">
        <title>Methylomonas rivi sp. nov., Methylomonas rosea sp. nov., Methylomonas aureus sp. nov. and Methylomonas subterranea sp. nov., four novel methanotrophs isolated from a freshwater creek and the deep terrestrial subsurface.</title>
        <authorList>
            <person name="Abin C."/>
            <person name="Sankaranarayanan K."/>
            <person name="Garner C."/>
            <person name="Sindelar R."/>
            <person name="Kotary K."/>
            <person name="Garner R."/>
            <person name="Barclay S."/>
            <person name="Lawson P."/>
            <person name="Krumholz L."/>
        </authorList>
    </citation>
    <scope>NUCLEOTIDE SEQUENCE [LARGE SCALE GENOMIC DNA]</scope>
    <source>
        <strain evidence="4 5">SURF-1</strain>
    </source>
</reference>
<evidence type="ECO:0000313" key="4">
    <source>
        <dbReference type="EMBL" id="MCQ8181517.1"/>
    </source>
</evidence>
<dbReference type="PANTHER" id="PTHR35561:SF1">
    <property type="entry name" value="RNA 2',3'-CYCLIC PHOSPHODIESTERASE"/>
    <property type="match status" value="1"/>
</dbReference>
<organism evidence="4 5">
    <name type="scientific">Methylomonas aurea</name>
    <dbReference type="NCBI Taxonomy" id="2952224"/>
    <lineage>
        <taxon>Bacteria</taxon>
        <taxon>Pseudomonadati</taxon>
        <taxon>Pseudomonadota</taxon>
        <taxon>Gammaproteobacteria</taxon>
        <taxon>Methylococcales</taxon>
        <taxon>Methylococcaceae</taxon>
        <taxon>Methylomonas</taxon>
    </lineage>
</organism>
<accession>A0ABT1UH16</accession>
<feature type="short sequence motif" description="HXTX 1" evidence="2">
    <location>
        <begin position="38"/>
        <end position="41"/>
    </location>
</feature>
<comment type="catalytic activity">
    <reaction evidence="2">
        <text>a 3'-end 2',3'-cyclophospho-ribonucleotide-RNA + H2O = a 3'-end 2'-phospho-ribonucleotide-RNA + H(+)</text>
        <dbReference type="Rhea" id="RHEA:11828"/>
        <dbReference type="Rhea" id="RHEA-COMP:10464"/>
        <dbReference type="Rhea" id="RHEA-COMP:17353"/>
        <dbReference type="ChEBI" id="CHEBI:15377"/>
        <dbReference type="ChEBI" id="CHEBI:15378"/>
        <dbReference type="ChEBI" id="CHEBI:83064"/>
        <dbReference type="ChEBI" id="CHEBI:173113"/>
        <dbReference type="EC" id="3.1.4.58"/>
    </reaction>
</comment>
<feature type="short sequence motif" description="HXTX 2" evidence="2">
    <location>
        <begin position="120"/>
        <end position="123"/>
    </location>
</feature>
<dbReference type="Pfam" id="PF02834">
    <property type="entry name" value="LigT_PEase"/>
    <property type="match status" value="1"/>
</dbReference>
<dbReference type="Gene3D" id="3.90.1140.10">
    <property type="entry name" value="Cyclic phosphodiesterase"/>
    <property type="match status" value="1"/>
</dbReference>
<evidence type="ECO:0000313" key="5">
    <source>
        <dbReference type="Proteomes" id="UP001524569"/>
    </source>
</evidence>
<evidence type="ECO:0000259" key="3">
    <source>
        <dbReference type="Pfam" id="PF02834"/>
    </source>
</evidence>
<evidence type="ECO:0000256" key="1">
    <source>
        <dbReference type="ARBA" id="ARBA00022801"/>
    </source>
</evidence>
<dbReference type="PANTHER" id="PTHR35561">
    <property type="entry name" value="RNA 2',3'-CYCLIC PHOSPHODIESTERASE"/>
    <property type="match status" value="1"/>
</dbReference>
<feature type="active site" description="Proton acceptor" evidence="2">
    <location>
        <position position="120"/>
    </location>
</feature>
<dbReference type="Proteomes" id="UP001524569">
    <property type="component" value="Unassembled WGS sequence"/>
</dbReference>
<keyword evidence="1 2" id="KW-0378">Hydrolase</keyword>
<keyword evidence="5" id="KW-1185">Reference proteome</keyword>
<comment type="caution">
    <text evidence="4">The sequence shown here is derived from an EMBL/GenBank/DDBJ whole genome shotgun (WGS) entry which is preliminary data.</text>
</comment>
<gene>
    <name evidence="4" type="primary">thpR</name>
    <name evidence="4" type="ORF">NP603_10390</name>
</gene>
<proteinExistence type="inferred from homology"/>
<dbReference type="HAMAP" id="MF_01940">
    <property type="entry name" value="RNA_CPDase"/>
    <property type="match status" value="1"/>
</dbReference>
<sequence length="170" mass="19255">MRRLFFALWPDPATRSACANICKQVADCGKPVASHNLHVTLLFLGNVNAKQQAEVTLDAAKLKNIPTKLLLDRLDFWQKPRVLCLTPSAFDPNFVRFHTELARIADRSGIITDSRPYRPHATLTKKARYKPELSITPVVWQSNGFCLAESRLTPSGVEYRVVERWHDSNA</sequence>
<evidence type="ECO:0000256" key="2">
    <source>
        <dbReference type="HAMAP-Rule" id="MF_01940"/>
    </source>
</evidence>
<dbReference type="InterPro" id="IPR004175">
    <property type="entry name" value="RNA_CPDase"/>
</dbReference>
<dbReference type="EMBL" id="JANIBM010000009">
    <property type="protein sequence ID" value="MCQ8181517.1"/>
    <property type="molecule type" value="Genomic_DNA"/>
</dbReference>
<comment type="function">
    <text evidence="2">Hydrolyzes RNA 2',3'-cyclic phosphodiester to an RNA 2'-phosphomonoester.</text>
</comment>